<protein>
    <submittedName>
        <fullName evidence="1">LmbE family protein</fullName>
    </submittedName>
</protein>
<dbReference type="STRING" id="649349.Lbys_1601"/>
<reference key="1">
    <citation type="submission" date="2010-11" db="EMBL/GenBank/DDBJ databases">
        <title>The complete genome of Leadbetterella byssophila DSM 17132.</title>
        <authorList>
            <consortium name="US DOE Joint Genome Institute (JGI-PGF)"/>
            <person name="Lucas S."/>
            <person name="Copeland A."/>
            <person name="Lapidus A."/>
            <person name="Glavina del Rio T."/>
            <person name="Dalin E."/>
            <person name="Tice H."/>
            <person name="Bruce D."/>
            <person name="Goodwin L."/>
            <person name="Pitluck S."/>
            <person name="Kyrpides N."/>
            <person name="Mavromatis K."/>
            <person name="Ivanova N."/>
            <person name="Teshima H."/>
            <person name="Brettin T."/>
            <person name="Detter J.C."/>
            <person name="Han C."/>
            <person name="Tapia R."/>
            <person name="Land M."/>
            <person name="Hauser L."/>
            <person name="Markowitz V."/>
            <person name="Cheng J.-F."/>
            <person name="Hugenholtz P."/>
            <person name="Woyke T."/>
            <person name="Wu D."/>
            <person name="Tindall B."/>
            <person name="Pomrenke H.G."/>
            <person name="Brambilla E."/>
            <person name="Klenk H.-P."/>
            <person name="Eisen J.A."/>
        </authorList>
    </citation>
    <scope>NUCLEOTIDE SEQUENCE [LARGE SCALE GENOMIC DNA]</scope>
    <source>
        <strain>DSM 17132</strain>
    </source>
</reference>
<accession>E4RY98</accession>
<dbReference type="InterPro" id="IPR024078">
    <property type="entry name" value="LmbE-like_dom_sf"/>
</dbReference>
<dbReference type="OrthoDB" id="9759749at2"/>
<evidence type="ECO:0000313" key="1">
    <source>
        <dbReference type="EMBL" id="ADQ17309.1"/>
    </source>
</evidence>
<name>E4RY98_LEAB4</name>
<keyword evidence="2" id="KW-1185">Reference proteome</keyword>
<gene>
    <name evidence="1" type="ordered locus">Lbys_1601</name>
</gene>
<dbReference type="Proteomes" id="UP000007435">
    <property type="component" value="Chromosome"/>
</dbReference>
<dbReference type="InterPro" id="IPR003737">
    <property type="entry name" value="GlcNAc_PI_deacetylase-related"/>
</dbReference>
<dbReference type="KEGG" id="lby:Lbys_1601"/>
<dbReference type="SUPFAM" id="SSF52317">
    <property type="entry name" value="Class I glutamine amidotransferase-like"/>
    <property type="match status" value="1"/>
</dbReference>
<organism evidence="1 2">
    <name type="scientific">Leadbetterella byssophila (strain DSM 17132 / JCM 16389 / KACC 11308 / NBRC 106382 / 4M15)</name>
    <dbReference type="NCBI Taxonomy" id="649349"/>
    <lineage>
        <taxon>Bacteria</taxon>
        <taxon>Pseudomonadati</taxon>
        <taxon>Bacteroidota</taxon>
        <taxon>Cytophagia</taxon>
        <taxon>Cytophagales</taxon>
        <taxon>Leadbetterellaceae</taxon>
        <taxon>Leadbetterella</taxon>
    </lineage>
</organism>
<dbReference type="HOGENOM" id="CLU_347750_0_0_10"/>
<dbReference type="eggNOG" id="COG2120">
    <property type="taxonomic scope" value="Bacteria"/>
</dbReference>
<evidence type="ECO:0000313" key="2">
    <source>
        <dbReference type="Proteomes" id="UP000007435"/>
    </source>
</evidence>
<dbReference type="EMBL" id="CP002305">
    <property type="protein sequence ID" value="ADQ17309.1"/>
    <property type="molecule type" value="Genomic_DNA"/>
</dbReference>
<dbReference type="Gene3D" id="3.40.50.10320">
    <property type="entry name" value="LmbE-like"/>
    <property type="match status" value="1"/>
</dbReference>
<sequence>MRRTFALLCFFICQHVFGQNSSEIYLGLQRLNTVGNVMYVAAHPDDENTLLITWLAREKKVRTAYYAMTRGDGGQNLIGSEQDEYVGLIRTHELLEARKIDGGEQYFSRAVDFGFSKSTDEALLFWGKEKILEDLVYRIRKFQPDVIINRFPPDERAGHGHHSASAVLSKEAFDAAGDPKRYPEQLKEVKVWQPKRLVWNTFGRGFTNTSPEGESFVEVPLGNYNPILGEAYTEIAARARSKHRSQGFGSAPTRSERSDYLVHVKGQPAQKDVFDGIDISWNRVEGGAKIGQMLGEVIKDYNFKSPEASVPALLKVYTAIQNLPNSIYKEQKLEECRALIFACAGLYLEVNTSAQAVSPGQNLKLFTLAVNRSSHEVKLKGIHISGVLTKDTLVAKNLPYNVAQEWVLDVKLPQSAPVTQPYWMQEAKELGKYKLSNENYRNLPMAPDAIQAEFELEVLGTPMKYKQGVKYKYTEPSRGEIYKYFEVRPEIMLNFEQNVIVFAEGAKKTVGVIVKNNLNSNKAKVSLELPEGWTAEPKSVEVSFTEKDQEKPVYFTVTPGKGVGVLKAIGENERGKYDRAFKQIYYEHIPELNVYPLAQAKAINLDVKTGNKNIGYIMGAGDEVASSLMQIGYDVTFLDENAIKGDLSRFSAIIVGVRAYNTKDWLANSQKLLLEYVNNGGNLLVQYQTQAFYGTIKTSELGPYPMSIGRGRVTDEQAEVRFIRPQDPILNYPNKITSEDFKGWVQERGLYFAQEWSDKYKTVLSMKDQGETEQEGSLLYAKYGKGNFVFTGLSLFRQLPAGVPGAYRLIANLISLQ</sequence>
<dbReference type="RefSeq" id="WP_013408358.1">
    <property type="nucleotide sequence ID" value="NC_014655.1"/>
</dbReference>
<dbReference type="InterPro" id="IPR029062">
    <property type="entry name" value="Class_I_gatase-like"/>
</dbReference>
<dbReference type="Pfam" id="PF02585">
    <property type="entry name" value="PIG-L"/>
    <property type="match status" value="1"/>
</dbReference>
<proteinExistence type="predicted"/>
<reference evidence="1 2" key="2">
    <citation type="journal article" date="2011" name="Stand. Genomic Sci.">
        <title>Complete genome sequence of Leadbetterella byssophila type strain (4M15).</title>
        <authorList>
            <person name="Abt B."/>
            <person name="Teshima H."/>
            <person name="Lucas S."/>
            <person name="Lapidus A."/>
            <person name="Del Rio T.G."/>
            <person name="Nolan M."/>
            <person name="Tice H."/>
            <person name="Cheng J.F."/>
            <person name="Pitluck S."/>
            <person name="Liolios K."/>
            <person name="Pagani I."/>
            <person name="Ivanova N."/>
            <person name="Mavromatis K."/>
            <person name="Pati A."/>
            <person name="Tapia R."/>
            <person name="Han C."/>
            <person name="Goodwin L."/>
            <person name="Chen A."/>
            <person name="Palaniappan K."/>
            <person name="Land M."/>
            <person name="Hauser L."/>
            <person name="Chang Y.J."/>
            <person name="Jeffries C.D."/>
            <person name="Rohde M."/>
            <person name="Goker M."/>
            <person name="Tindall B.J."/>
            <person name="Detter J.C."/>
            <person name="Woyke T."/>
            <person name="Bristow J."/>
            <person name="Eisen J.A."/>
            <person name="Markowitz V."/>
            <person name="Hugenholtz P."/>
            <person name="Klenk H.P."/>
            <person name="Kyrpides N.C."/>
        </authorList>
    </citation>
    <scope>NUCLEOTIDE SEQUENCE [LARGE SCALE GENOMIC DNA]</scope>
    <source>
        <strain evidence="2">DSM 17132 / JCM 16389 / KACC 11308 / NBRC 106382 / 4M15</strain>
    </source>
</reference>
<dbReference type="SUPFAM" id="SSF102588">
    <property type="entry name" value="LmbE-like"/>
    <property type="match status" value="1"/>
</dbReference>
<dbReference type="AlphaFoldDB" id="E4RY98"/>